<name>A0A433JT06_9MICO</name>
<evidence type="ECO:0000313" key="1">
    <source>
        <dbReference type="EMBL" id="RUR01320.1"/>
    </source>
</evidence>
<proteinExistence type="predicted"/>
<protein>
    <submittedName>
        <fullName evidence="1">Uncharacterized protein</fullName>
    </submittedName>
</protein>
<gene>
    <name evidence="1" type="ORF">ELQ94_07375</name>
</gene>
<dbReference type="OrthoDB" id="3264966at2"/>
<dbReference type="AlphaFoldDB" id="A0A433JT06"/>
<dbReference type="EMBL" id="RZGZ01000002">
    <property type="protein sequence ID" value="RUR01320.1"/>
    <property type="molecule type" value="Genomic_DNA"/>
</dbReference>
<organism evidence="1 2">
    <name type="scientific">Labedella endophytica</name>
    <dbReference type="NCBI Taxonomy" id="1523160"/>
    <lineage>
        <taxon>Bacteria</taxon>
        <taxon>Bacillati</taxon>
        <taxon>Actinomycetota</taxon>
        <taxon>Actinomycetes</taxon>
        <taxon>Micrococcales</taxon>
        <taxon>Microbacteriaceae</taxon>
        <taxon>Labedella</taxon>
    </lineage>
</organism>
<reference evidence="1 2" key="1">
    <citation type="submission" date="2018-12" db="EMBL/GenBank/DDBJ databases">
        <authorList>
            <person name="Li F."/>
        </authorList>
    </citation>
    <scope>NUCLEOTIDE SEQUENCE [LARGE SCALE GENOMIC DNA]</scope>
    <source>
        <strain evidence="1 2">EGI 6500705</strain>
    </source>
</reference>
<dbReference type="InterPro" id="IPR043777">
    <property type="entry name" value="DUF5719"/>
</dbReference>
<sequence>MLTAEPGDAGSTLAGAQTQRVDLERLSGFTASSCDEPAAESWLVGGSTDVGQTTVLTLANPSTVEAVVSLEVSGEAGLVDAPGASGIVVAAGSQRILSLAGIAPNLLTPVVHVMSVGAPVVAALQQSAVRSITAEGVEAVVASSGPAVEQVIPGFAVPSSRPVERSDGYDYRVPGVRVLVPGSLDGEVTIVARAADGSLSEPRVVRAAAGSVVDVPLDDLGPGTYDLSISSDEPVVAAGHSASRGAGGDDFAWFASTDPLDDAVSVAIADGPGATINLVNTTDEDRSVTLASGGSSDVVELAAGTSVVRPVSGGRVYGLTGAGGLHAAVTLIGGIGIASYPVTPPSAASDPVVVRTR</sequence>
<dbReference type="Proteomes" id="UP000274909">
    <property type="component" value="Unassembled WGS sequence"/>
</dbReference>
<accession>A0A433JT06</accession>
<dbReference type="Pfam" id="PF18986">
    <property type="entry name" value="DUF5719"/>
    <property type="match status" value="1"/>
</dbReference>
<keyword evidence="2" id="KW-1185">Reference proteome</keyword>
<evidence type="ECO:0000313" key="2">
    <source>
        <dbReference type="Proteomes" id="UP000274909"/>
    </source>
</evidence>
<comment type="caution">
    <text evidence="1">The sequence shown here is derived from an EMBL/GenBank/DDBJ whole genome shotgun (WGS) entry which is preliminary data.</text>
</comment>